<organism evidence="1">
    <name type="scientific">Rhipicephalus microplus</name>
    <name type="common">Cattle tick</name>
    <name type="synonym">Boophilus microplus</name>
    <dbReference type="NCBI Taxonomy" id="6941"/>
    <lineage>
        <taxon>Eukaryota</taxon>
        <taxon>Metazoa</taxon>
        <taxon>Ecdysozoa</taxon>
        <taxon>Arthropoda</taxon>
        <taxon>Chelicerata</taxon>
        <taxon>Arachnida</taxon>
        <taxon>Acari</taxon>
        <taxon>Parasitiformes</taxon>
        <taxon>Ixodida</taxon>
        <taxon>Ixodoidea</taxon>
        <taxon>Ixodidae</taxon>
        <taxon>Rhipicephalinae</taxon>
        <taxon>Rhipicephalus</taxon>
        <taxon>Boophilus</taxon>
    </lineage>
</organism>
<proteinExistence type="predicted"/>
<sequence length="111" mass="12980">MLRRFTYAVLSVSTLKTTMSVGCFNSLYGWSWDPPQPVNLADRADTLDPTISIQYQTLMVHFEVTFYSGCRLNFWLCLGDELCLWDERSGNELNDLLQFLWVALKTLKRFR</sequence>
<dbReference type="EMBL" id="GHWJ01010004">
    <property type="protein sequence ID" value="NOV42741.1"/>
    <property type="molecule type" value="Transcribed_RNA"/>
</dbReference>
<protein>
    <submittedName>
        <fullName evidence="1">Putative secreted protein ovary overexpressed</fullName>
    </submittedName>
</protein>
<evidence type="ECO:0000313" key="1">
    <source>
        <dbReference type="EMBL" id="NOV42741.1"/>
    </source>
</evidence>
<reference evidence="1" key="1">
    <citation type="submission" date="2019-09" db="EMBL/GenBank/DDBJ databases">
        <title>Organ-specific transcriptomic study of the physiology of the cattle tick, Rhipicephalus microplus.</title>
        <authorList>
            <person name="Tirloni L."/>
            <person name="Braz G."/>
            <person name="Gandara A.C.P."/>
            <person name="Sabadin G.A."/>
            <person name="da Silva R.M."/>
            <person name="Guizzo M.G."/>
            <person name="Machado J.A."/>
            <person name="Costa E.P."/>
            <person name="Gomes H.F."/>
            <person name="Moraes J."/>
            <person name="Mota M.B.S."/>
            <person name="Mesquita R.D."/>
            <person name="Alvarenga P.H."/>
            <person name="Alves F."/>
            <person name="Seixas A."/>
            <person name="da Fonseca R.N."/>
            <person name="Fogaca A."/>
            <person name="Logullo C."/>
            <person name="Tanaka A."/>
            <person name="Daffre S."/>
            <person name="Termignoni C."/>
            <person name="Vaz I.S.Jr."/>
            <person name="Oliveira P.L."/>
            <person name="Ribeiro J.M."/>
        </authorList>
    </citation>
    <scope>NUCLEOTIDE SEQUENCE</scope>
    <source>
        <strain evidence="1">Porto Alegre</strain>
    </source>
</reference>
<name>A0A6M2DBY3_RHIMP</name>
<dbReference type="AlphaFoldDB" id="A0A6M2DBY3"/>
<accession>A0A6M2DBY3</accession>